<dbReference type="GO" id="GO:0060261">
    <property type="term" value="P:positive regulation of transcription initiation by RNA polymerase II"/>
    <property type="evidence" value="ECO:0007669"/>
    <property type="project" value="InterPro"/>
</dbReference>
<evidence type="ECO:0000259" key="8">
    <source>
        <dbReference type="Pfam" id="PF02229"/>
    </source>
</evidence>
<dbReference type="InterPro" id="IPR003173">
    <property type="entry name" value="PC4_C"/>
</dbReference>
<evidence type="ECO:0000313" key="10">
    <source>
        <dbReference type="Proteomes" id="UP000242791"/>
    </source>
</evidence>
<dbReference type="Gene3D" id="2.30.31.10">
    <property type="entry name" value="Transcriptional Coactivator Pc4, Chain A"/>
    <property type="match status" value="1"/>
</dbReference>
<keyword evidence="3" id="KW-0805">Transcription regulation</keyword>
<keyword evidence="10" id="KW-1185">Reference proteome</keyword>
<dbReference type="STRING" id="1658174.A0A1J9R328"/>
<keyword evidence="4" id="KW-0238">DNA-binding</keyword>
<dbReference type="GO" id="GO:0005634">
    <property type="term" value="C:nucleus"/>
    <property type="evidence" value="ECO:0007669"/>
    <property type="project" value="UniProtKB-SubCell"/>
</dbReference>
<dbReference type="AlphaFoldDB" id="A0A1J9R328"/>
<protein>
    <recommendedName>
        <fullName evidence="8">Transcriptional coactivator p15 (PC4) C-terminal domain-containing protein</fullName>
    </recommendedName>
</protein>
<dbReference type="Pfam" id="PF02229">
    <property type="entry name" value="PC4"/>
    <property type="match status" value="1"/>
</dbReference>
<dbReference type="InterPro" id="IPR045125">
    <property type="entry name" value="Sub1/Tcp4-like"/>
</dbReference>
<comment type="subcellular location">
    <subcellularLocation>
        <location evidence="1">Nucleus</location>
    </subcellularLocation>
</comment>
<dbReference type="EMBL" id="LGTZ01001063">
    <property type="protein sequence ID" value="OJD22428.1"/>
    <property type="molecule type" value="Genomic_DNA"/>
</dbReference>
<dbReference type="SUPFAM" id="SSF54447">
    <property type="entry name" value="ssDNA-binding transcriptional regulator domain"/>
    <property type="match status" value="1"/>
</dbReference>
<evidence type="ECO:0000256" key="3">
    <source>
        <dbReference type="ARBA" id="ARBA00023015"/>
    </source>
</evidence>
<comment type="similarity">
    <text evidence="2">Belongs to the transcriptional coactivator PC4 family.</text>
</comment>
<evidence type="ECO:0000256" key="1">
    <source>
        <dbReference type="ARBA" id="ARBA00004123"/>
    </source>
</evidence>
<evidence type="ECO:0000256" key="2">
    <source>
        <dbReference type="ARBA" id="ARBA00009001"/>
    </source>
</evidence>
<feature type="compositionally biased region" description="Low complexity" evidence="7">
    <location>
        <begin position="22"/>
        <end position="37"/>
    </location>
</feature>
<evidence type="ECO:0000256" key="6">
    <source>
        <dbReference type="ARBA" id="ARBA00023242"/>
    </source>
</evidence>
<dbReference type="PANTHER" id="PTHR13215">
    <property type="entry name" value="RNA POLYMERASE II TRANSCRIPTIONAL COACTIVATOR"/>
    <property type="match status" value="1"/>
</dbReference>
<accession>A0A1J9R328</accession>
<gene>
    <name evidence="9" type="ORF">ACJ73_06226</name>
</gene>
<dbReference type="InterPro" id="IPR009044">
    <property type="entry name" value="ssDNA-bd_transcriptional_reg"/>
</dbReference>
<dbReference type="GO" id="GO:0003713">
    <property type="term" value="F:transcription coactivator activity"/>
    <property type="evidence" value="ECO:0007669"/>
    <property type="project" value="InterPro"/>
</dbReference>
<dbReference type="VEuPathDB" id="FungiDB:ACJ73_06226"/>
<name>A0A1J9R328_9EURO</name>
<feature type="region of interest" description="Disordered" evidence="7">
    <location>
        <begin position="1"/>
        <end position="43"/>
    </location>
</feature>
<organism evidence="9 10">
    <name type="scientific">Blastomyces percursus</name>
    <dbReference type="NCBI Taxonomy" id="1658174"/>
    <lineage>
        <taxon>Eukaryota</taxon>
        <taxon>Fungi</taxon>
        <taxon>Dikarya</taxon>
        <taxon>Ascomycota</taxon>
        <taxon>Pezizomycotina</taxon>
        <taxon>Eurotiomycetes</taxon>
        <taxon>Eurotiomycetidae</taxon>
        <taxon>Onygenales</taxon>
        <taxon>Ajellomycetaceae</taxon>
        <taxon>Blastomyces</taxon>
    </lineage>
</organism>
<sequence>MKRHKQNNGGAPQHKRPRTDNSSSITSTEASITIGTSCPTSEKNIDSNGDIYWKISRLRRLTVSSFKGRTMVSVREYYEKDGQELPGKKGISMPLEQFNTMVQLLPNVEAVIKEKGGALDRPNYIDGEGKETAKNDPVQEDSGSESDESEENYCPSDFPV</sequence>
<comment type="caution">
    <text evidence="9">The sequence shown here is derived from an EMBL/GenBank/DDBJ whole genome shotgun (WGS) entry which is preliminary data.</text>
</comment>
<dbReference type="GO" id="GO:0003677">
    <property type="term" value="F:DNA binding"/>
    <property type="evidence" value="ECO:0007669"/>
    <property type="project" value="UniProtKB-KW"/>
</dbReference>
<proteinExistence type="inferred from homology"/>
<keyword evidence="6" id="KW-0539">Nucleus</keyword>
<evidence type="ECO:0000313" key="9">
    <source>
        <dbReference type="EMBL" id="OJD22428.1"/>
    </source>
</evidence>
<dbReference type="Proteomes" id="UP000242791">
    <property type="component" value="Unassembled WGS sequence"/>
</dbReference>
<evidence type="ECO:0000256" key="7">
    <source>
        <dbReference type="SAM" id="MobiDB-lite"/>
    </source>
</evidence>
<keyword evidence="5" id="KW-0804">Transcription</keyword>
<feature type="region of interest" description="Disordered" evidence="7">
    <location>
        <begin position="115"/>
        <end position="160"/>
    </location>
</feature>
<dbReference type="OrthoDB" id="2505440at2759"/>
<feature type="domain" description="Transcriptional coactivator p15 (PC4) C-terminal" evidence="8">
    <location>
        <begin position="53"/>
        <end position="103"/>
    </location>
</feature>
<feature type="compositionally biased region" description="Acidic residues" evidence="7">
    <location>
        <begin position="138"/>
        <end position="151"/>
    </location>
</feature>
<reference evidence="9 10" key="1">
    <citation type="submission" date="2015-08" db="EMBL/GenBank/DDBJ databases">
        <title>Emmonsia species relationships and genome sequence.</title>
        <authorList>
            <person name="Cuomo C.A."/>
            <person name="Schwartz I.S."/>
            <person name="Kenyon C."/>
            <person name="De Hoog G.S."/>
            <person name="Govender N.P."/>
            <person name="Botha A."/>
            <person name="Moreno L."/>
            <person name="De Vries M."/>
            <person name="Munoz J.F."/>
            <person name="Stielow J.B."/>
        </authorList>
    </citation>
    <scope>NUCLEOTIDE SEQUENCE [LARGE SCALE GENOMIC DNA]</scope>
    <source>
        <strain evidence="9 10">EI222</strain>
    </source>
</reference>
<evidence type="ECO:0000256" key="4">
    <source>
        <dbReference type="ARBA" id="ARBA00023125"/>
    </source>
</evidence>
<evidence type="ECO:0000256" key="5">
    <source>
        <dbReference type="ARBA" id="ARBA00023163"/>
    </source>
</evidence>